<gene>
    <name evidence="1" type="ORF">EVAR_60225_1</name>
</gene>
<reference evidence="1 2" key="1">
    <citation type="journal article" date="2019" name="Commun. Biol.">
        <title>The bagworm genome reveals a unique fibroin gene that provides high tensile strength.</title>
        <authorList>
            <person name="Kono N."/>
            <person name="Nakamura H."/>
            <person name="Ohtoshi R."/>
            <person name="Tomita M."/>
            <person name="Numata K."/>
            <person name="Arakawa K."/>
        </authorList>
    </citation>
    <scope>NUCLEOTIDE SEQUENCE [LARGE SCALE GENOMIC DNA]</scope>
</reference>
<accession>A0A4C1Z623</accession>
<dbReference type="Proteomes" id="UP000299102">
    <property type="component" value="Unassembled WGS sequence"/>
</dbReference>
<protein>
    <submittedName>
        <fullName evidence="1">Uncharacterized protein</fullName>
    </submittedName>
</protein>
<organism evidence="1 2">
    <name type="scientific">Eumeta variegata</name>
    <name type="common">Bagworm moth</name>
    <name type="synonym">Eumeta japonica</name>
    <dbReference type="NCBI Taxonomy" id="151549"/>
    <lineage>
        <taxon>Eukaryota</taxon>
        <taxon>Metazoa</taxon>
        <taxon>Ecdysozoa</taxon>
        <taxon>Arthropoda</taxon>
        <taxon>Hexapoda</taxon>
        <taxon>Insecta</taxon>
        <taxon>Pterygota</taxon>
        <taxon>Neoptera</taxon>
        <taxon>Endopterygota</taxon>
        <taxon>Lepidoptera</taxon>
        <taxon>Glossata</taxon>
        <taxon>Ditrysia</taxon>
        <taxon>Tineoidea</taxon>
        <taxon>Psychidae</taxon>
        <taxon>Oiketicinae</taxon>
        <taxon>Eumeta</taxon>
    </lineage>
</organism>
<proteinExistence type="predicted"/>
<evidence type="ECO:0000313" key="2">
    <source>
        <dbReference type="Proteomes" id="UP000299102"/>
    </source>
</evidence>
<comment type="caution">
    <text evidence="1">The sequence shown here is derived from an EMBL/GenBank/DDBJ whole genome shotgun (WGS) entry which is preliminary data.</text>
</comment>
<evidence type="ECO:0000313" key="1">
    <source>
        <dbReference type="EMBL" id="GBP84281.1"/>
    </source>
</evidence>
<sequence>MRFLHRVLLRRVRTDAHKFHSIAQNRTCIYRIECKELKLHEVAKTEAGAALDGFLSVDRDSLARSLAQPRKGTPRATNRQPYFTAERIRMIPFRIETLELHEMLIVFKKESHKNWS</sequence>
<keyword evidence="2" id="KW-1185">Reference proteome</keyword>
<dbReference type="AlphaFoldDB" id="A0A4C1Z623"/>
<dbReference type="EMBL" id="BGZK01001668">
    <property type="protein sequence ID" value="GBP84281.1"/>
    <property type="molecule type" value="Genomic_DNA"/>
</dbReference>
<name>A0A4C1Z623_EUMVA</name>